<evidence type="ECO:0000313" key="3">
    <source>
        <dbReference type="Proteomes" id="UP000198374"/>
    </source>
</evidence>
<keyword evidence="3" id="KW-1185">Reference proteome</keyword>
<dbReference type="Proteomes" id="UP000198374">
    <property type="component" value="Unassembled WGS sequence"/>
</dbReference>
<proteinExistence type="predicted"/>
<gene>
    <name evidence="2" type="ORF">IWT30_01022</name>
</gene>
<feature type="transmembrane region" description="Helical" evidence="1">
    <location>
        <begin position="16"/>
        <end position="34"/>
    </location>
</feature>
<name>A0A1Z5IBE4_9LACO</name>
<sequence length="69" mass="8082">MTNKQWKLNAHFYKDFEFWIALVVMVAAGSTIIHETVSNLYFWLDIAMILLGIVTLVDSMILHRKQIKN</sequence>
<dbReference type="AlphaFoldDB" id="A0A1Z5IBE4"/>
<reference evidence="2 3" key="1">
    <citation type="submission" date="2015-11" db="EMBL/GenBank/DDBJ databases">
        <title>Draft genome sequences of new species of the genus Lactobacillus isolated from orchardgrass silage.</title>
        <authorList>
            <person name="Tohno M."/>
            <person name="Tanizawa Y."/>
            <person name="Arita M."/>
        </authorList>
    </citation>
    <scope>NUCLEOTIDE SEQUENCE [LARGE SCALE GENOMIC DNA]</scope>
    <source>
        <strain evidence="2 3">IWT30</strain>
    </source>
</reference>
<dbReference type="OrthoDB" id="2299882at2"/>
<evidence type="ECO:0000313" key="2">
    <source>
        <dbReference type="EMBL" id="GAW99062.1"/>
    </source>
</evidence>
<organism evidence="2 3">
    <name type="scientific">Secundilactobacillus mixtipabuli</name>
    <dbReference type="NCBI Taxonomy" id="1435342"/>
    <lineage>
        <taxon>Bacteria</taxon>
        <taxon>Bacillati</taxon>
        <taxon>Bacillota</taxon>
        <taxon>Bacilli</taxon>
        <taxon>Lactobacillales</taxon>
        <taxon>Lactobacillaceae</taxon>
        <taxon>Secundilactobacillus</taxon>
    </lineage>
</organism>
<keyword evidence="1" id="KW-0812">Transmembrane</keyword>
<keyword evidence="1" id="KW-1133">Transmembrane helix</keyword>
<feature type="transmembrane region" description="Helical" evidence="1">
    <location>
        <begin position="40"/>
        <end position="62"/>
    </location>
</feature>
<evidence type="ECO:0000256" key="1">
    <source>
        <dbReference type="SAM" id="Phobius"/>
    </source>
</evidence>
<dbReference type="EMBL" id="BCMF01000004">
    <property type="protein sequence ID" value="GAW99062.1"/>
    <property type="molecule type" value="Genomic_DNA"/>
</dbReference>
<protein>
    <submittedName>
        <fullName evidence="2">Uncharacterized protein</fullName>
    </submittedName>
</protein>
<dbReference type="RefSeq" id="WP_089108867.1">
    <property type="nucleotide sequence ID" value="NZ_BCMF01000004.1"/>
</dbReference>
<comment type="caution">
    <text evidence="2">The sequence shown here is derived from an EMBL/GenBank/DDBJ whole genome shotgun (WGS) entry which is preliminary data.</text>
</comment>
<keyword evidence="1" id="KW-0472">Membrane</keyword>
<accession>A0A1Z5IBE4</accession>